<dbReference type="Pfam" id="PF03171">
    <property type="entry name" value="2OG-FeII_Oxy"/>
    <property type="match status" value="1"/>
</dbReference>
<evidence type="ECO:0000259" key="1">
    <source>
        <dbReference type="Pfam" id="PF03171"/>
    </source>
</evidence>
<reference evidence="2" key="2">
    <citation type="submission" date="2013-04" db="UniProtKB">
        <authorList>
            <consortium name="EnsemblPlants"/>
        </authorList>
    </citation>
    <scope>IDENTIFICATION</scope>
</reference>
<evidence type="ECO:0000313" key="2">
    <source>
        <dbReference type="EnsemblPlants" id="OB01G25480.1"/>
    </source>
</evidence>
<keyword evidence="3" id="KW-1185">Reference proteome</keyword>
<dbReference type="eggNOG" id="KOG0143">
    <property type="taxonomic scope" value="Eukaryota"/>
</dbReference>
<sequence>MVVHIGDALEILASGRYTSVLHRGLVSREAVRVSFVVFCEPPPESVVLEPVPELLLLAGVADKPLFPPRTFKQHVQRKLFKKQEDINVAAA</sequence>
<dbReference type="Gene3D" id="2.60.120.330">
    <property type="entry name" value="B-lactam Antibiotic, Isopenicillin N Synthase, Chain"/>
    <property type="match status" value="1"/>
</dbReference>
<dbReference type="OMA" id="EIFSNGC"/>
<feature type="domain" description="Isopenicillin N synthase-like Fe(2+) 2OG dioxygenase" evidence="1">
    <location>
        <begin position="1"/>
        <end position="41"/>
    </location>
</feature>
<dbReference type="EnsemblPlants" id="OB01G25480.1">
    <property type="protein sequence ID" value="OB01G25480.1"/>
    <property type="gene ID" value="OB01G25480"/>
</dbReference>
<dbReference type="InterPro" id="IPR050231">
    <property type="entry name" value="Iron_ascorbate_oxido_reductase"/>
</dbReference>
<dbReference type="InterPro" id="IPR027443">
    <property type="entry name" value="IPNS-like_sf"/>
</dbReference>
<name>J3KZZ2_ORYBR</name>
<reference evidence="2" key="1">
    <citation type="journal article" date="2013" name="Nat. Commun.">
        <title>Whole-genome sequencing of Oryza brachyantha reveals mechanisms underlying Oryza genome evolution.</title>
        <authorList>
            <person name="Chen J."/>
            <person name="Huang Q."/>
            <person name="Gao D."/>
            <person name="Wang J."/>
            <person name="Lang Y."/>
            <person name="Liu T."/>
            <person name="Li B."/>
            <person name="Bai Z."/>
            <person name="Luis Goicoechea J."/>
            <person name="Liang C."/>
            <person name="Chen C."/>
            <person name="Zhang W."/>
            <person name="Sun S."/>
            <person name="Liao Y."/>
            <person name="Zhang X."/>
            <person name="Yang L."/>
            <person name="Song C."/>
            <person name="Wang M."/>
            <person name="Shi J."/>
            <person name="Liu G."/>
            <person name="Liu J."/>
            <person name="Zhou H."/>
            <person name="Zhou W."/>
            <person name="Yu Q."/>
            <person name="An N."/>
            <person name="Chen Y."/>
            <person name="Cai Q."/>
            <person name="Wang B."/>
            <person name="Liu B."/>
            <person name="Min J."/>
            <person name="Huang Y."/>
            <person name="Wu H."/>
            <person name="Li Z."/>
            <person name="Zhang Y."/>
            <person name="Yin Y."/>
            <person name="Song W."/>
            <person name="Jiang J."/>
            <person name="Jackson S.A."/>
            <person name="Wing R.A."/>
            <person name="Wang J."/>
            <person name="Chen M."/>
        </authorList>
    </citation>
    <scope>NUCLEOTIDE SEQUENCE [LARGE SCALE GENOMIC DNA]</scope>
    <source>
        <strain evidence="2">cv. IRGC 101232</strain>
    </source>
</reference>
<dbReference type="AlphaFoldDB" id="J3KZZ2"/>
<organism evidence="2">
    <name type="scientific">Oryza brachyantha</name>
    <name type="common">malo sina</name>
    <dbReference type="NCBI Taxonomy" id="4533"/>
    <lineage>
        <taxon>Eukaryota</taxon>
        <taxon>Viridiplantae</taxon>
        <taxon>Streptophyta</taxon>
        <taxon>Embryophyta</taxon>
        <taxon>Tracheophyta</taxon>
        <taxon>Spermatophyta</taxon>
        <taxon>Magnoliopsida</taxon>
        <taxon>Liliopsida</taxon>
        <taxon>Poales</taxon>
        <taxon>Poaceae</taxon>
        <taxon>BOP clade</taxon>
        <taxon>Oryzoideae</taxon>
        <taxon>Oryzeae</taxon>
        <taxon>Oryzinae</taxon>
        <taxon>Oryza</taxon>
    </lineage>
</organism>
<dbReference type="STRING" id="4533.J3KZZ2"/>
<dbReference type="PANTHER" id="PTHR47990">
    <property type="entry name" value="2-OXOGLUTARATE (2OG) AND FE(II)-DEPENDENT OXYGENASE SUPERFAMILY PROTEIN-RELATED"/>
    <property type="match status" value="1"/>
</dbReference>
<proteinExistence type="predicted"/>
<dbReference type="SUPFAM" id="SSF51197">
    <property type="entry name" value="Clavaminate synthase-like"/>
    <property type="match status" value="1"/>
</dbReference>
<accession>J3KZZ2</accession>
<protein>
    <recommendedName>
        <fullName evidence="1">Isopenicillin N synthase-like Fe(2+) 2OG dioxygenase domain-containing protein</fullName>
    </recommendedName>
</protein>
<evidence type="ECO:0000313" key="3">
    <source>
        <dbReference type="Proteomes" id="UP000006038"/>
    </source>
</evidence>
<dbReference type="Proteomes" id="UP000006038">
    <property type="component" value="Chromosome 1"/>
</dbReference>
<dbReference type="HOGENOM" id="CLU_144386_0_0_1"/>
<dbReference type="InterPro" id="IPR044861">
    <property type="entry name" value="IPNS-like_FE2OG_OXY"/>
</dbReference>
<dbReference type="Gramene" id="OB01G25480.1">
    <property type="protein sequence ID" value="OB01G25480.1"/>
    <property type="gene ID" value="OB01G25480"/>
</dbReference>